<name>A0A7V2T1I6_LEUMU</name>
<dbReference type="EMBL" id="DRMS01000098">
    <property type="protein sequence ID" value="HFC91663.1"/>
    <property type="molecule type" value="Genomic_DNA"/>
</dbReference>
<dbReference type="HAMAP" id="MF_00301">
    <property type="entry name" value="Homoser_kinase_2"/>
    <property type="match status" value="1"/>
</dbReference>
<dbReference type="Gene3D" id="3.30.200.20">
    <property type="entry name" value="Phosphorylase Kinase, domain 1"/>
    <property type="match status" value="1"/>
</dbReference>
<dbReference type="AlphaFoldDB" id="A0A7V2T1I6"/>
<dbReference type="InterPro" id="IPR002575">
    <property type="entry name" value="Aminoglycoside_PTrfase"/>
</dbReference>
<gene>
    <name evidence="4" type="ORF">ENJ51_02490</name>
</gene>
<evidence type="ECO:0000313" key="4">
    <source>
        <dbReference type="EMBL" id="HFC91663.1"/>
    </source>
</evidence>
<dbReference type="InterPro" id="IPR005280">
    <property type="entry name" value="Homoserine_kinase_II"/>
</dbReference>
<keyword evidence="4" id="KW-0418">Kinase</keyword>
<dbReference type="Pfam" id="PF01636">
    <property type="entry name" value="APH"/>
    <property type="match status" value="1"/>
</dbReference>
<feature type="non-terminal residue" evidence="4">
    <location>
        <position position="115"/>
    </location>
</feature>
<dbReference type="GO" id="GO:0009088">
    <property type="term" value="P:threonine biosynthetic process"/>
    <property type="evidence" value="ECO:0007669"/>
    <property type="project" value="UniProtKB-KW"/>
</dbReference>
<accession>A0A7V2T1I6</accession>
<feature type="domain" description="Aminoglycoside phosphotransferase" evidence="3">
    <location>
        <begin position="27"/>
        <end position="110"/>
    </location>
</feature>
<comment type="caution">
    <text evidence="4">The sequence shown here is derived from an EMBL/GenBank/DDBJ whole genome shotgun (WGS) entry which is preliminary data.</text>
</comment>
<dbReference type="EC" id="2.7.1.39" evidence="4"/>
<dbReference type="Proteomes" id="UP000885750">
    <property type="component" value="Unassembled WGS sequence"/>
</dbReference>
<organism evidence="4">
    <name type="scientific">Leucothrix mucor</name>
    <dbReference type="NCBI Taxonomy" id="45248"/>
    <lineage>
        <taxon>Bacteria</taxon>
        <taxon>Pseudomonadati</taxon>
        <taxon>Pseudomonadota</taxon>
        <taxon>Gammaproteobacteria</taxon>
        <taxon>Thiotrichales</taxon>
        <taxon>Thiotrichaceae</taxon>
        <taxon>Leucothrix</taxon>
    </lineage>
</organism>
<evidence type="ECO:0000256" key="2">
    <source>
        <dbReference type="ARBA" id="ARBA00022697"/>
    </source>
</evidence>
<dbReference type="GO" id="GO:0004413">
    <property type="term" value="F:homoserine kinase activity"/>
    <property type="evidence" value="ECO:0007669"/>
    <property type="project" value="UniProtKB-EC"/>
</dbReference>
<evidence type="ECO:0000256" key="1">
    <source>
        <dbReference type="ARBA" id="ARBA00022605"/>
    </source>
</evidence>
<keyword evidence="2" id="KW-0791">Threonine biosynthesis</keyword>
<keyword evidence="1" id="KW-0028">Amino-acid biosynthesis</keyword>
<dbReference type="SUPFAM" id="SSF56112">
    <property type="entry name" value="Protein kinase-like (PK-like)"/>
    <property type="match status" value="1"/>
</dbReference>
<reference evidence="4" key="1">
    <citation type="journal article" date="2020" name="mSystems">
        <title>Genome- and Community-Level Interaction Insights into Carbon Utilization and Element Cycling Functions of Hydrothermarchaeota in Hydrothermal Sediment.</title>
        <authorList>
            <person name="Zhou Z."/>
            <person name="Liu Y."/>
            <person name="Xu W."/>
            <person name="Pan J."/>
            <person name="Luo Z.H."/>
            <person name="Li M."/>
        </authorList>
    </citation>
    <scope>NUCLEOTIDE SEQUENCE [LARGE SCALE GENOMIC DNA]</scope>
    <source>
        <strain evidence="4">HyVt-493</strain>
    </source>
</reference>
<proteinExistence type="inferred from homology"/>
<evidence type="ECO:0000259" key="3">
    <source>
        <dbReference type="Pfam" id="PF01636"/>
    </source>
</evidence>
<sequence>MSVYTSVSSAKLKQFLLQYDLGELLQFKGITAGMENTNYFLDTTKGHYVLTLYEAYSVEELPFFLGLMQHLSTHQVETTTPVIDKQGQLLNQLCGKPTAIIERLSGAALVQSDVT</sequence>
<protein>
    <submittedName>
        <fullName evidence="4">Homoserine kinase</fullName>
        <ecNumber evidence="4">2.7.1.39</ecNumber>
    </submittedName>
</protein>
<keyword evidence="4" id="KW-0808">Transferase</keyword>
<dbReference type="InterPro" id="IPR011009">
    <property type="entry name" value="Kinase-like_dom_sf"/>
</dbReference>